<dbReference type="SUPFAM" id="SSF52172">
    <property type="entry name" value="CheY-like"/>
    <property type="match status" value="1"/>
</dbReference>
<dbReference type="CDD" id="cd04301">
    <property type="entry name" value="NAT_SF"/>
    <property type="match status" value="1"/>
</dbReference>
<dbReference type="InterPro" id="IPR011006">
    <property type="entry name" value="CheY-like_superfamily"/>
</dbReference>
<dbReference type="Gene3D" id="3.40.50.2300">
    <property type="match status" value="1"/>
</dbReference>
<keyword evidence="5" id="KW-1185">Reference proteome</keyword>
<feature type="domain" description="Response regulatory" evidence="2">
    <location>
        <begin position="26"/>
        <end position="142"/>
    </location>
</feature>
<evidence type="ECO:0000259" key="3">
    <source>
        <dbReference type="PROSITE" id="PS51186"/>
    </source>
</evidence>
<dbReference type="InterPro" id="IPR016181">
    <property type="entry name" value="Acyl_CoA_acyltransferase"/>
</dbReference>
<evidence type="ECO:0000313" key="5">
    <source>
        <dbReference type="Proteomes" id="UP000323708"/>
    </source>
</evidence>
<protein>
    <submittedName>
        <fullName evidence="4">GNAT family N-acetyltransferase</fullName>
    </submittedName>
</protein>
<dbReference type="EMBL" id="VTUX01000004">
    <property type="protein sequence ID" value="KAA1191829.1"/>
    <property type="molecule type" value="Genomic_DNA"/>
</dbReference>
<dbReference type="Proteomes" id="UP000323708">
    <property type="component" value="Unassembled WGS sequence"/>
</dbReference>
<comment type="caution">
    <text evidence="1">Lacks conserved residue(s) required for the propagation of feature annotation.</text>
</comment>
<dbReference type="AlphaFoldDB" id="A0A5B0X146"/>
<dbReference type="Gene3D" id="3.40.630.30">
    <property type="match status" value="1"/>
</dbReference>
<dbReference type="SUPFAM" id="SSF55729">
    <property type="entry name" value="Acyl-CoA N-acyltransferases (Nat)"/>
    <property type="match status" value="1"/>
</dbReference>
<accession>A0A5B0X146</accession>
<comment type="caution">
    <text evidence="4">The sequence shown here is derived from an EMBL/GenBank/DDBJ whole genome shotgun (WGS) entry which is preliminary data.</text>
</comment>
<name>A0A5B0X146_9GAMM</name>
<evidence type="ECO:0000313" key="4">
    <source>
        <dbReference type="EMBL" id="KAA1191829.1"/>
    </source>
</evidence>
<dbReference type="Pfam" id="PF13302">
    <property type="entry name" value="Acetyltransf_3"/>
    <property type="match status" value="1"/>
</dbReference>
<proteinExistence type="predicted"/>
<feature type="domain" description="N-acetyltransferase" evidence="3">
    <location>
        <begin position="164"/>
        <end position="322"/>
    </location>
</feature>
<dbReference type="GO" id="GO:0000160">
    <property type="term" value="P:phosphorelay signal transduction system"/>
    <property type="evidence" value="ECO:0007669"/>
    <property type="project" value="InterPro"/>
</dbReference>
<organism evidence="4 5">
    <name type="scientific">Pseudohalioglobus sediminis</name>
    <dbReference type="NCBI Taxonomy" id="2606449"/>
    <lineage>
        <taxon>Bacteria</taxon>
        <taxon>Pseudomonadati</taxon>
        <taxon>Pseudomonadota</taxon>
        <taxon>Gammaproteobacteria</taxon>
        <taxon>Cellvibrionales</taxon>
        <taxon>Halieaceae</taxon>
        <taxon>Pseudohalioglobus</taxon>
    </lineage>
</organism>
<dbReference type="GO" id="GO:0016747">
    <property type="term" value="F:acyltransferase activity, transferring groups other than amino-acyl groups"/>
    <property type="evidence" value="ECO:0007669"/>
    <property type="project" value="InterPro"/>
</dbReference>
<dbReference type="PROSITE" id="PS50110">
    <property type="entry name" value="RESPONSE_REGULATORY"/>
    <property type="match status" value="1"/>
</dbReference>
<reference evidence="4 5" key="1">
    <citation type="submission" date="2019-09" db="EMBL/GenBank/DDBJ databases">
        <authorList>
            <person name="Chen X.-Y."/>
        </authorList>
    </citation>
    <scope>NUCLEOTIDE SEQUENCE [LARGE SCALE GENOMIC DNA]</scope>
    <source>
        <strain evidence="4 5">NY5</strain>
    </source>
</reference>
<evidence type="ECO:0000259" key="2">
    <source>
        <dbReference type="PROSITE" id="PS50110"/>
    </source>
</evidence>
<gene>
    <name evidence="4" type="ORF">F0M18_09855</name>
</gene>
<sequence>MTASSGDNRILAITACEALTMGVNNVVHVIDPDQAMSRPLAALLGAYGISVKRHADEAGFRVAASEPGFGGGCLMLELDVTSDDHLHRLRTLRQDFPELPIIVMGESTRDGLGARARGAGATDLIERPLAAAYLFSRLAQLLPGSGNLPAVEPSVMEVDGAAPVTLRMAHPEDADMEQAFMTSLSEKSRYMRFFSGLSKLPEHVLKEFTTPRYPISYAVIATVPDVDGDKQIGVARWAPTGTEGVAEFAVVVADEYQGRGIASRLMRILITAAAVGGLERLEGLILTENAPMLAMVKKMGFTRCPNHDAGPGVALYVKHLRNTGDLSA</sequence>
<dbReference type="InterPro" id="IPR001789">
    <property type="entry name" value="Sig_transdc_resp-reg_receiver"/>
</dbReference>
<dbReference type="InterPro" id="IPR000182">
    <property type="entry name" value="GNAT_dom"/>
</dbReference>
<keyword evidence="4" id="KW-0808">Transferase</keyword>
<evidence type="ECO:0000256" key="1">
    <source>
        <dbReference type="PROSITE-ProRule" id="PRU00169"/>
    </source>
</evidence>
<dbReference type="PROSITE" id="PS51186">
    <property type="entry name" value="GNAT"/>
    <property type="match status" value="1"/>
</dbReference>
<dbReference type="RefSeq" id="WP_149611264.1">
    <property type="nucleotide sequence ID" value="NZ_VTUX01000004.1"/>
</dbReference>